<dbReference type="PANTHER" id="PTHR20854">
    <property type="entry name" value="INOSITOL MONOPHOSPHATASE"/>
    <property type="match status" value="1"/>
</dbReference>
<dbReference type="HOGENOM" id="CLU_1049335_0_0_12"/>
<dbReference type="EMBL" id="CP002116">
    <property type="protein sequence ID" value="ADK82231.1"/>
    <property type="molecule type" value="Genomic_DNA"/>
</dbReference>
<feature type="binding site" evidence="4">
    <location>
        <position position="80"/>
    </location>
    <ligand>
        <name>Mg(2+)</name>
        <dbReference type="ChEBI" id="CHEBI:18420"/>
        <label>1</label>
        <note>catalytic</note>
    </ligand>
</feature>
<dbReference type="eggNOG" id="COG1218">
    <property type="taxonomic scope" value="Bacteria"/>
</dbReference>
<sequence>MTQYSKLIEKVIEAGDMAAKNQKSVRRNFKPDGSVLTETDLAIDQLLSDTLKELFPDANIVSEENPRDLFPDRKLTFALDPIDGTDAYSQGMPGWCVALGILNEQLLPVGGIIYAPRWGTDRERGVLLTALPDQEVLYNGSPLKIDADTKKQKQCLQMMISSKLHRTFDLSVYPGKLRSIGSSILHLAALLLHPGVTEVLLAPCFIWDIAAAHAIIKRKGFQVSYLNGKAIDYSVLIHRKKAAGHIVAGTNDSISALRSYFTEKQ</sequence>
<keyword evidence="3 4" id="KW-0460">Magnesium</keyword>
<reference evidence="5 6" key="1">
    <citation type="journal article" date="2010" name="Stand. Genomic Sci.">
        <title>Complete genome sequence of Spirochaeta smaragdinae type strain (SEBR 4228).</title>
        <authorList>
            <person name="Mavromatis K."/>
            <person name="Yasawong M."/>
            <person name="Chertkov O."/>
            <person name="Lapidus A."/>
            <person name="Lucas S."/>
            <person name="Nolan M."/>
            <person name="Del Rio T.G."/>
            <person name="Tice H."/>
            <person name="Cheng J.F."/>
            <person name="Pitluck S."/>
            <person name="Liolios K."/>
            <person name="Ivanova N."/>
            <person name="Tapia R."/>
            <person name="Han C."/>
            <person name="Bruce D."/>
            <person name="Goodwin L."/>
            <person name="Pati A."/>
            <person name="Chen A."/>
            <person name="Palaniappan K."/>
            <person name="Land M."/>
            <person name="Hauser L."/>
            <person name="Chang Y.J."/>
            <person name="Jeffries C.D."/>
            <person name="Detter J.C."/>
            <person name="Rohde M."/>
            <person name="Brambilla E."/>
            <person name="Spring S."/>
            <person name="Goker M."/>
            <person name="Sikorski J."/>
            <person name="Woyke T."/>
            <person name="Bristow J."/>
            <person name="Eisen J.A."/>
            <person name="Markowitz V."/>
            <person name="Hugenholtz P."/>
            <person name="Klenk H.P."/>
            <person name="Kyrpides N.C."/>
        </authorList>
    </citation>
    <scope>NUCLEOTIDE SEQUENCE [LARGE SCALE GENOMIC DNA]</scope>
    <source>
        <strain evidence="6">DSM 11293 / JCM 15392 / SEBR 4228</strain>
    </source>
</reference>
<name>E1R5A3_SEDSS</name>
<dbReference type="KEGG" id="ssm:Spirs_3133"/>
<feature type="binding site" evidence="4">
    <location>
        <position position="83"/>
    </location>
    <ligand>
        <name>Mg(2+)</name>
        <dbReference type="ChEBI" id="CHEBI:18420"/>
        <label>1</label>
        <note>catalytic</note>
    </ligand>
</feature>
<dbReference type="PRINTS" id="PR00377">
    <property type="entry name" value="IMPHPHTASES"/>
</dbReference>
<proteinExistence type="predicted"/>
<dbReference type="SUPFAM" id="SSF56655">
    <property type="entry name" value="Carbohydrate phosphatase"/>
    <property type="match status" value="1"/>
</dbReference>
<dbReference type="OrthoDB" id="9772456at2"/>
<evidence type="ECO:0000256" key="4">
    <source>
        <dbReference type="PIRSR" id="PIRSR600760-2"/>
    </source>
</evidence>
<feature type="binding site" evidence="4">
    <location>
        <position position="63"/>
    </location>
    <ligand>
        <name>Mg(2+)</name>
        <dbReference type="ChEBI" id="CHEBI:18420"/>
        <label>1</label>
        <note>catalytic</note>
    </ligand>
</feature>
<dbReference type="InterPro" id="IPR020583">
    <property type="entry name" value="Inositol_monoP_metal-BS"/>
</dbReference>
<dbReference type="InterPro" id="IPR000760">
    <property type="entry name" value="Inositol_monophosphatase-like"/>
</dbReference>
<evidence type="ECO:0000256" key="2">
    <source>
        <dbReference type="ARBA" id="ARBA00022801"/>
    </source>
</evidence>
<dbReference type="STRING" id="573413.Spirs_3133"/>
<accession>E1R5A3</accession>
<evidence type="ECO:0000256" key="1">
    <source>
        <dbReference type="ARBA" id="ARBA00022723"/>
    </source>
</evidence>
<dbReference type="AlphaFoldDB" id="E1R5A3"/>
<keyword evidence="6" id="KW-1185">Reference proteome</keyword>
<dbReference type="Gene3D" id="3.30.540.10">
    <property type="entry name" value="Fructose-1,6-Bisphosphatase, subunit A, domain 1"/>
    <property type="match status" value="1"/>
</dbReference>
<dbReference type="PANTHER" id="PTHR20854:SF4">
    <property type="entry name" value="INOSITOL-1-MONOPHOSPHATASE-RELATED"/>
    <property type="match status" value="1"/>
</dbReference>
<dbReference type="Proteomes" id="UP000002318">
    <property type="component" value="Chromosome"/>
</dbReference>
<gene>
    <name evidence="5" type="ordered locus">Spirs_3133</name>
</gene>
<dbReference type="GO" id="GO:0046872">
    <property type="term" value="F:metal ion binding"/>
    <property type="evidence" value="ECO:0007669"/>
    <property type="project" value="UniProtKB-KW"/>
</dbReference>
<dbReference type="Gene3D" id="3.40.190.80">
    <property type="match status" value="1"/>
</dbReference>
<keyword evidence="1 4" id="KW-0479">Metal-binding</keyword>
<comment type="cofactor">
    <cofactor evidence="4">
        <name>Mg(2+)</name>
        <dbReference type="ChEBI" id="CHEBI:18420"/>
    </cofactor>
</comment>
<protein>
    <submittedName>
        <fullName evidence="5">Inositol monophosphatase</fullName>
    </submittedName>
</protein>
<dbReference type="Pfam" id="PF00459">
    <property type="entry name" value="Inositol_P"/>
    <property type="match status" value="1"/>
</dbReference>
<evidence type="ECO:0000313" key="6">
    <source>
        <dbReference type="Proteomes" id="UP000002318"/>
    </source>
</evidence>
<keyword evidence="2" id="KW-0378">Hydrolase</keyword>
<dbReference type="GO" id="GO:0006020">
    <property type="term" value="P:inositol metabolic process"/>
    <property type="evidence" value="ECO:0007669"/>
    <property type="project" value="TreeGrafter"/>
</dbReference>
<evidence type="ECO:0000313" key="5">
    <source>
        <dbReference type="EMBL" id="ADK82231.1"/>
    </source>
</evidence>
<organism evidence="5 6">
    <name type="scientific">Sediminispirochaeta smaragdinae (strain DSM 11293 / JCM 15392 / SEBR 4228)</name>
    <name type="common">Spirochaeta smaragdinae</name>
    <dbReference type="NCBI Taxonomy" id="573413"/>
    <lineage>
        <taxon>Bacteria</taxon>
        <taxon>Pseudomonadati</taxon>
        <taxon>Spirochaetota</taxon>
        <taxon>Spirochaetia</taxon>
        <taxon>Spirochaetales</taxon>
        <taxon>Spirochaetaceae</taxon>
        <taxon>Sediminispirochaeta</taxon>
    </lineage>
</organism>
<feature type="binding site" evidence="4">
    <location>
        <position position="208"/>
    </location>
    <ligand>
        <name>Mg(2+)</name>
        <dbReference type="ChEBI" id="CHEBI:18420"/>
        <label>1</label>
        <note>catalytic</note>
    </ligand>
</feature>
<evidence type="ECO:0000256" key="3">
    <source>
        <dbReference type="ARBA" id="ARBA00022842"/>
    </source>
</evidence>
<dbReference type="GO" id="GO:0008934">
    <property type="term" value="F:inositol monophosphate 1-phosphatase activity"/>
    <property type="evidence" value="ECO:0007669"/>
    <property type="project" value="TreeGrafter"/>
</dbReference>
<dbReference type="GO" id="GO:0007165">
    <property type="term" value="P:signal transduction"/>
    <property type="evidence" value="ECO:0007669"/>
    <property type="project" value="TreeGrafter"/>
</dbReference>
<dbReference type="PROSITE" id="PS00629">
    <property type="entry name" value="IMP_1"/>
    <property type="match status" value="1"/>
</dbReference>
<feature type="binding site" evidence="4">
    <location>
        <position position="82"/>
    </location>
    <ligand>
        <name>Mg(2+)</name>
        <dbReference type="ChEBI" id="CHEBI:18420"/>
        <label>1</label>
        <note>catalytic</note>
    </ligand>
</feature>
<dbReference type="RefSeq" id="WP_013255690.1">
    <property type="nucleotide sequence ID" value="NC_014364.1"/>
</dbReference>